<proteinExistence type="predicted"/>
<feature type="non-terminal residue" evidence="2">
    <location>
        <position position="400"/>
    </location>
</feature>
<sequence length="400" mass="44346">MPIDYPDPIDWQDGFNHWVRLKAEHEAAGLAEKLDEIRQLLEVKTAEVMALQEKVALAVDEPDDLEGIRSLRPPGRRRIWDEIPMAEYRDRLEGALLGRCAGCTLGAPVEFHPIGKMERWADHIGDPFPPVRYWSAVERPHDLAYGVSPRWSFTPDRMDGVPTDDDIIYTLLGLLILEDNGPDFTTADVGSAWLEYLPYAHTAEKVALANLRRGIPAAEAGSIDNPFVQFIGGDIRSDPWAYATPGFPEKAAEFAYRDAYLTHRRNGIYAEMFFSAVISAAFAVDDAVDAFRIGLEEIPRDCRLAQEVRWALETASEIRDHRDANAAVSERFAGMHGAHAINNAVLTIWGLAIGGRDFTKVIGETVAMSYDNDCTAATAGSIAGAILGREGVPEHWWVGF</sequence>
<organism evidence="2">
    <name type="scientific">marine metagenome</name>
    <dbReference type="NCBI Taxonomy" id="408172"/>
    <lineage>
        <taxon>unclassified sequences</taxon>
        <taxon>metagenomes</taxon>
        <taxon>ecological metagenomes</taxon>
    </lineage>
</organism>
<evidence type="ECO:0000256" key="1">
    <source>
        <dbReference type="SAM" id="Coils"/>
    </source>
</evidence>
<gene>
    <name evidence="2" type="ORF">METZ01_LOCUS245139</name>
</gene>
<name>A0A382HYS4_9ZZZZ</name>
<keyword evidence="1" id="KW-0175">Coiled coil</keyword>
<dbReference type="Pfam" id="PF03747">
    <property type="entry name" value="ADP_ribosyl_GH"/>
    <property type="match status" value="1"/>
</dbReference>
<dbReference type="SUPFAM" id="SSF101478">
    <property type="entry name" value="ADP-ribosylglycohydrolase"/>
    <property type="match status" value="1"/>
</dbReference>
<accession>A0A382HYS4</accession>
<reference evidence="2" key="1">
    <citation type="submission" date="2018-05" db="EMBL/GenBank/DDBJ databases">
        <authorList>
            <person name="Lanie J.A."/>
            <person name="Ng W.-L."/>
            <person name="Kazmierczak K.M."/>
            <person name="Andrzejewski T.M."/>
            <person name="Davidsen T.M."/>
            <person name="Wayne K.J."/>
            <person name="Tettelin H."/>
            <person name="Glass J.I."/>
            <person name="Rusch D."/>
            <person name="Podicherti R."/>
            <person name="Tsui H.-C.T."/>
            <person name="Winkler M.E."/>
        </authorList>
    </citation>
    <scope>NUCLEOTIDE SEQUENCE</scope>
</reference>
<dbReference type="InterPro" id="IPR036705">
    <property type="entry name" value="Ribosyl_crysJ1_sf"/>
</dbReference>
<evidence type="ECO:0000313" key="2">
    <source>
        <dbReference type="EMBL" id="SVB92285.1"/>
    </source>
</evidence>
<feature type="coiled-coil region" evidence="1">
    <location>
        <begin position="20"/>
        <end position="54"/>
    </location>
</feature>
<dbReference type="InterPro" id="IPR005502">
    <property type="entry name" value="Ribosyl_crysJ1"/>
</dbReference>
<protein>
    <recommendedName>
        <fullName evidence="3">ADP-ribosylglycohydrolase</fullName>
    </recommendedName>
</protein>
<dbReference type="EMBL" id="UINC01064028">
    <property type="protein sequence ID" value="SVB92285.1"/>
    <property type="molecule type" value="Genomic_DNA"/>
</dbReference>
<dbReference type="Gene3D" id="1.10.4080.10">
    <property type="entry name" value="ADP-ribosylation/Crystallin J1"/>
    <property type="match status" value="1"/>
</dbReference>
<dbReference type="AlphaFoldDB" id="A0A382HYS4"/>
<evidence type="ECO:0008006" key="3">
    <source>
        <dbReference type="Google" id="ProtNLM"/>
    </source>
</evidence>